<feature type="chain" id="PRO_5017340204" description="DUF8020 domain-containing protein" evidence="2">
    <location>
        <begin position="22"/>
        <end position="175"/>
    </location>
</feature>
<evidence type="ECO:0000256" key="2">
    <source>
        <dbReference type="SAM" id="SignalP"/>
    </source>
</evidence>
<gene>
    <name evidence="4" type="ORF">D5S18_27915</name>
</gene>
<dbReference type="Pfam" id="PF26059">
    <property type="entry name" value="DUF8020"/>
    <property type="match status" value="1"/>
</dbReference>
<proteinExistence type="predicted"/>
<feature type="transmembrane region" description="Helical" evidence="1">
    <location>
        <begin position="138"/>
        <end position="171"/>
    </location>
</feature>
<name>A0A3A4K8I7_9NOCA</name>
<evidence type="ECO:0000313" key="5">
    <source>
        <dbReference type="Proteomes" id="UP000266677"/>
    </source>
</evidence>
<dbReference type="AlphaFoldDB" id="A0A3A4K8I7"/>
<organism evidence="4 5">
    <name type="scientific">Nocardia panacis</name>
    <dbReference type="NCBI Taxonomy" id="2340916"/>
    <lineage>
        <taxon>Bacteria</taxon>
        <taxon>Bacillati</taxon>
        <taxon>Actinomycetota</taxon>
        <taxon>Actinomycetes</taxon>
        <taxon>Mycobacteriales</taxon>
        <taxon>Nocardiaceae</taxon>
        <taxon>Nocardia</taxon>
    </lineage>
</organism>
<reference evidence="4 5" key="1">
    <citation type="submission" date="2018-09" db="EMBL/GenBank/DDBJ databases">
        <title>YIM PH21274 draft genome.</title>
        <authorList>
            <person name="Miao C."/>
        </authorList>
    </citation>
    <scope>NUCLEOTIDE SEQUENCE [LARGE SCALE GENOMIC DNA]</scope>
    <source>
        <strain evidence="4 5">YIM PH 21724</strain>
    </source>
</reference>
<keyword evidence="1" id="KW-1133">Transmembrane helix</keyword>
<dbReference type="EMBL" id="QZFU01000036">
    <property type="protein sequence ID" value="RJO70997.1"/>
    <property type="molecule type" value="Genomic_DNA"/>
</dbReference>
<evidence type="ECO:0000259" key="3">
    <source>
        <dbReference type="Pfam" id="PF26059"/>
    </source>
</evidence>
<dbReference type="InterPro" id="IPR058333">
    <property type="entry name" value="DUF8020"/>
</dbReference>
<keyword evidence="5" id="KW-1185">Reference proteome</keyword>
<feature type="signal peptide" evidence="2">
    <location>
        <begin position="1"/>
        <end position="21"/>
    </location>
</feature>
<sequence>MHIGKLAATATLAIAATGIAAATAYGQVEPAGPSFSAVDGPIAYTATVAPDRSAATVHLTSGKFVRTPDAGLAVVAPDGTQVATVPVSMTTVTGQQVRVAPEIDAAATTLTLTPVGSAVPEQGAVQTIGDMDTIVRNALIGCAIGGLIGLIFLVIGIVPGCVVGAIVGGVAGANQ</sequence>
<dbReference type="OrthoDB" id="4551446at2"/>
<keyword evidence="1" id="KW-0812">Transmembrane</keyword>
<evidence type="ECO:0000313" key="4">
    <source>
        <dbReference type="EMBL" id="RJO70997.1"/>
    </source>
</evidence>
<comment type="caution">
    <text evidence="4">The sequence shown here is derived from an EMBL/GenBank/DDBJ whole genome shotgun (WGS) entry which is preliminary data.</text>
</comment>
<dbReference type="Proteomes" id="UP000266677">
    <property type="component" value="Unassembled WGS sequence"/>
</dbReference>
<accession>A0A3A4K8I7</accession>
<evidence type="ECO:0000256" key="1">
    <source>
        <dbReference type="SAM" id="Phobius"/>
    </source>
</evidence>
<feature type="domain" description="DUF8020" evidence="3">
    <location>
        <begin position="42"/>
        <end position="115"/>
    </location>
</feature>
<dbReference type="RefSeq" id="WP_120044054.1">
    <property type="nucleotide sequence ID" value="NZ_QZFU01000036.1"/>
</dbReference>
<keyword evidence="2" id="KW-0732">Signal</keyword>
<protein>
    <recommendedName>
        <fullName evidence="3">DUF8020 domain-containing protein</fullName>
    </recommendedName>
</protein>
<keyword evidence="1" id="KW-0472">Membrane</keyword>